<evidence type="ECO:0000256" key="6">
    <source>
        <dbReference type="ARBA" id="ARBA00023242"/>
    </source>
</evidence>
<feature type="region of interest" description="Disordered" evidence="8">
    <location>
        <begin position="324"/>
        <end position="357"/>
    </location>
</feature>
<evidence type="ECO:0000256" key="2">
    <source>
        <dbReference type="ARBA" id="ARBA00007163"/>
    </source>
</evidence>
<dbReference type="GO" id="GO:0003677">
    <property type="term" value="F:DNA binding"/>
    <property type="evidence" value="ECO:0007669"/>
    <property type="project" value="UniProtKB-KW"/>
</dbReference>
<dbReference type="EMBL" id="JBJUIK010000002">
    <property type="protein sequence ID" value="KAL3536136.1"/>
    <property type="molecule type" value="Genomic_DNA"/>
</dbReference>
<evidence type="ECO:0000256" key="5">
    <source>
        <dbReference type="ARBA" id="ARBA00023163"/>
    </source>
</evidence>
<reference evidence="10 11" key="1">
    <citation type="submission" date="2024-11" db="EMBL/GenBank/DDBJ databases">
        <title>A near-complete genome assembly of Cinchona calisaya.</title>
        <authorList>
            <person name="Lian D.C."/>
            <person name="Zhao X.W."/>
            <person name="Wei L."/>
        </authorList>
    </citation>
    <scope>NUCLEOTIDE SEQUENCE [LARGE SCALE GENOMIC DNA]</scope>
    <source>
        <tissue evidence="10">Nenye</tissue>
    </source>
</reference>
<evidence type="ECO:0000256" key="1">
    <source>
        <dbReference type="ARBA" id="ARBA00004123"/>
    </source>
</evidence>
<dbReference type="Pfam" id="PF00170">
    <property type="entry name" value="bZIP_1"/>
    <property type="match status" value="1"/>
</dbReference>
<dbReference type="PROSITE" id="PS50217">
    <property type="entry name" value="BZIP"/>
    <property type="match status" value="1"/>
</dbReference>
<dbReference type="SUPFAM" id="SSF57959">
    <property type="entry name" value="Leucine zipper domain"/>
    <property type="match status" value="1"/>
</dbReference>
<feature type="region of interest" description="Disordered" evidence="8">
    <location>
        <begin position="43"/>
        <end position="80"/>
    </location>
</feature>
<dbReference type="InterPro" id="IPR044827">
    <property type="entry name" value="GBF-like"/>
</dbReference>
<feature type="coiled-coil region" evidence="7">
    <location>
        <begin position="140"/>
        <end position="209"/>
    </location>
</feature>
<dbReference type="CDD" id="cd14702">
    <property type="entry name" value="bZIP_plant_GBF1"/>
    <property type="match status" value="1"/>
</dbReference>
<evidence type="ECO:0000256" key="3">
    <source>
        <dbReference type="ARBA" id="ARBA00023015"/>
    </source>
</evidence>
<keyword evidence="4" id="KW-0238">DNA-binding</keyword>
<proteinExistence type="inferred from homology"/>
<evidence type="ECO:0000313" key="10">
    <source>
        <dbReference type="EMBL" id="KAL3536136.1"/>
    </source>
</evidence>
<keyword evidence="5" id="KW-0804">Transcription</keyword>
<keyword evidence="11" id="KW-1185">Reference proteome</keyword>
<dbReference type="SMART" id="SM00338">
    <property type="entry name" value="BRLZ"/>
    <property type="match status" value="1"/>
</dbReference>
<accession>A0ABD3AYG4</accession>
<dbReference type="AlphaFoldDB" id="A0ABD3AYG4"/>
<comment type="subcellular location">
    <subcellularLocation>
        <location evidence="1">Nucleus</location>
    </subcellularLocation>
</comment>
<dbReference type="InterPro" id="IPR004827">
    <property type="entry name" value="bZIP"/>
</dbReference>
<evidence type="ECO:0000313" key="11">
    <source>
        <dbReference type="Proteomes" id="UP001630127"/>
    </source>
</evidence>
<keyword evidence="7" id="KW-0175">Coiled coil</keyword>
<dbReference type="InterPro" id="IPR045314">
    <property type="entry name" value="bZIP_plant_GBF1"/>
</dbReference>
<evidence type="ECO:0000256" key="8">
    <source>
        <dbReference type="SAM" id="MobiDB-lite"/>
    </source>
</evidence>
<evidence type="ECO:0000259" key="9">
    <source>
        <dbReference type="PROSITE" id="PS50217"/>
    </source>
</evidence>
<dbReference type="Gene3D" id="1.20.5.170">
    <property type="match status" value="1"/>
</dbReference>
<feature type="region of interest" description="Disordered" evidence="8">
    <location>
        <begin position="446"/>
        <end position="479"/>
    </location>
</feature>
<dbReference type="Proteomes" id="UP001630127">
    <property type="component" value="Unassembled WGS sequence"/>
</dbReference>
<keyword evidence="3" id="KW-0805">Transcription regulation</keyword>
<feature type="domain" description="BZIP" evidence="9">
    <location>
        <begin position="143"/>
        <end position="206"/>
    </location>
</feature>
<evidence type="ECO:0000256" key="7">
    <source>
        <dbReference type="SAM" id="Coils"/>
    </source>
</evidence>
<evidence type="ECO:0000256" key="4">
    <source>
        <dbReference type="ARBA" id="ARBA00023125"/>
    </source>
</evidence>
<comment type="similarity">
    <text evidence="2">Belongs to the bZIP family.</text>
</comment>
<organism evidence="10 11">
    <name type="scientific">Cinchona calisaya</name>
    <dbReference type="NCBI Taxonomy" id="153742"/>
    <lineage>
        <taxon>Eukaryota</taxon>
        <taxon>Viridiplantae</taxon>
        <taxon>Streptophyta</taxon>
        <taxon>Embryophyta</taxon>
        <taxon>Tracheophyta</taxon>
        <taxon>Spermatophyta</taxon>
        <taxon>Magnoliopsida</taxon>
        <taxon>eudicotyledons</taxon>
        <taxon>Gunneridae</taxon>
        <taxon>Pentapetalae</taxon>
        <taxon>asterids</taxon>
        <taxon>lamiids</taxon>
        <taxon>Gentianales</taxon>
        <taxon>Rubiaceae</taxon>
        <taxon>Cinchonoideae</taxon>
        <taxon>Cinchoneae</taxon>
        <taxon>Cinchona</taxon>
    </lineage>
</organism>
<keyword evidence="6" id="KW-0539">Nucleus</keyword>
<feature type="compositionally biased region" description="Polar residues" evidence="8">
    <location>
        <begin position="324"/>
        <end position="353"/>
    </location>
</feature>
<dbReference type="PANTHER" id="PTHR45967">
    <property type="entry name" value="G-BOX-BINDING FACTOR 3-RELATED"/>
    <property type="match status" value="1"/>
</dbReference>
<feature type="region of interest" description="Disordered" evidence="8">
    <location>
        <begin position="411"/>
        <end position="434"/>
    </location>
</feature>
<comment type="caution">
    <text evidence="10">The sequence shown here is derived from an EMBL/GenBank/DDBJ whole genome shotgun (WGS) entry which is preliminary data.</text>
</comment>
<dbReference type="GO" id="GO:0005634">
    <property type="term" value="C:nucleus"/>
    <property type="evidence" value="ECO:0007669"/>
    <property type="project" value="UniProtKB-SubCell"/>
</dbReference>
<dbReference type="InterPro" id="IPR046347">
    <property type="entry name" value="bZIP_sf"/>
</dbReference>
<gene>
    <name evidence="10" type="ORF">ACH5RR_004597</name>
</gene>
<name>A0ABD3AYG4_9GENT</name>
<sequence>MDKEGCNKTGGGSKEKLMVKFELEAAEALAGLAHSAVLEQEQLELELEQPTQRLKHRDSSSSSPHNSMTPRPFACDRDCDPDPSLEERVIAIQERSEEVSNVITKAVKDEKNDGLKPGVLCSSSYASVAGSKSRRPLTEIEKETRRIRRVLANRESARQTIRRRQAMFEDLTRKSTDLAVENENLKREKELAVKEYDSLKSTNDCLKEQIAKMVKPKAEEIPRESSAIHAECSASASAPSSFPLSPYNQPLHWASMFQPLDATLSQSRSLCETANPSLFPATHTWRPELFSNQRDSIMIPNPGTLLYVLPFPCFFSLSSPTNALHPQSSNQNDRQNKTYSNNQCTASSSSKNNVKGEDCLPSLSLKVEIDASNSRLSIPADDVHQVEFGVPPDKGGCNREETYPNRIVLMPTPSSCVRPPTKAGAGLDPTQQNNTSTNVEAVASASEKTANGASEDYQEPVAYRSKRPVDASTAAENRRRRKELMKLKILQACHH</sequence>
<dbReference type="PANTHER" id="PTHR45967:SF28">
    <property type="entry name" value="BASIC-LEUCINE ZIPPER (BZIP) TRANSCRIPTION FACTOR FAMILY PROTEIN"/>
    <property type="match status" value="1"/>
</dbReference>
<protein>
    <recommendedName>
        <fullName evidence="9">BZIP domain-containing protein</fullName>
    </recommendedName>
</protein>